<dbReference type="AlphaFoldDB" id="A0A026X2U2"/>
<dbReference type="OrthoDB" id="428159at2759"/>
<reference evidence="3 5" key="1">
    <citation type="journal article" date="2014" name="Curr. Biol.">
        <title>The genome of the clonal raider ant Cerapachys biroi.</title>
        <authorList>
            <person name="Oxley P.R."/>
            <person name="Ji L."/>
            <person name="Fetter-Pruneda I."/>
            <person name="McKenzie S.K."/>
            <person name="Li C."/>
            <person name="Hu H."/>
            <person name="Zhang G."/>
            <person name="Kronauer D.J."/>
        </authorList>
    </citation>
    <scope>NUCLEOTIDE SEQUENCE [LARGE SCALE GENOMIC DNA]</scope>
</reference>
<feature type="transmembrane region" description="Helical" evidence="1">
    <location>
        <begin position="463"/>
        <end position="483"/>
    </location>
</feature>
<feature type="chain" id="PRO_5036289158" evidence="2">
    <location>
        <begin position="25"/>
        <end position="487"/>
    </location>
</feature>
<dbReference type="EMBL" id="QOIP01000004">
    <property type="protein sequence ID" value="RLU23219.1"/>
    <property type="molecule type" value="Genomic_DNA"/>
</dbReference>
<dbReference type="OMA" id="PENMSSK"/>
<proteinExistence type="predicted"/>
<evidence type="ECO:0000313" key="3">
    <source>
        <dbReference type="EMBL" id="EZA62418.1"/>
    </source>
</evidence>
<evidence type="ECO:0000313" key="4">
    <source>
        <dbReference type="EMBL" id="RLU23219.1"/>
    </source>
</evidence>
<protein>
    <submittedName>
        <fullName evidence="3">Protein unzipped</fullName>
    </submittedName>
</protein>
<feature type="signal peptide" evidence="2">
    <location>
        <begin position="1"/>
        <end position="24"/>
    </location>
</feature>
<keyword evidence="1" id="KW-0472">Membrane</keyword>
<dbReference type="EMBL" id="KK107020">
    <property type="protein sequence ID" value="EZA62418.1"/>
    <property type="molecule type" value="Genomic_DNA"/>
</dbReference>
<keyword evidence="5" id="KW-1185">Reference proteome</keyword>
<evidence type="ECO:0000256" key="1">
    <source>
        <dbReference type="SAM" id="Phobius"/>
    </source>
</evidence>
<organism evidence="3 5">
    <name type="scientific">Ooceraea biroi</name>
    <name type="common">Clonal raider ant</name>
    <name type="synonym">Cerapachys biroi</name>
    <dbReference type="NCBI Taxonomy" id="2015173"/>
    <lineage>
        <taxon>Eukaryota</taxon>
        <taxon>Metazoa</taxon>
        <taxon>Ecdysozoa</taxon>
        <taxon>Arthropoda</taxon>
        <taxon>Hexapoda</taxon>
        <taxon>Insecta</taxon>
        <taxon>Pterygota</taxon>
        <taxon>Neoptera</taxon>
        <taxon>Endopterygota</taxon>
        <taxon>Hymenoptera</taxon>
        <taxon>Apocrita</taxon>
        <taxon>Aculeata</taxon>
        <taxon>Formicoidea</taxon>
        <taxon>Formicidae</taxon>
        <taxon>Dorylinae</taxon>
        <taxon>Ooceraea</taxon>
    </lineage>
</organism>
<reference evidence="4" key="3">
    <citation type="submission" date="2018-07" db="EMBL/GenBank/DDBJ databases">
        <authorList>
            <person name="Mckenzie S.K."/>
            <person name="Kronauer D.J.C."/>
        </authorList>
    </citation>
    <scope>NUCLEOTIDE SEQUENCE</scope>
    <source>
        <strain evidence="4">Clonal line C1</strain>
    </source>
</reference>
<evidence type="ECO:0000313" key="5">
    <source>
        <dbReference type="Proteomes" id="UP000053097"/>
    </source>
</evidence>
<sequence length="487" mass="54566">MLWQRNYLALGLLGCVLLLSATTADNSVHVLSKYAHQPLTSTTLRWLPVAHYDESREIVIGGFENVTDSKDETSANQAEKPKARRRLYVCRAIHSSIWVAGTQKDKEKVCTVTIHGVVHSYEKYELLENIDGAARIAWVYWDKYMQPLLGAVYVDTKMLVARYVPENKKESRYTHYIGTLSLSGNFGSIIYVNENGEEGSERIGELLVETEPIRYELSAVKLNWPKKRDIKRIPSVLSEVTITNRGTQPANLAEACTYAYKYLVYWGRRHAILNGLSTTITLANGTSLPNITWGTRDVENRTEAYNVLYYLKPGTAVNVTLRANYTEMEVPYTAKLISHYEDGMTTSRVISGTRLEETMVDITPEYGPVYFLSNYSLVPTTTPPPTTEPPTTTTTTTMMTTTTTMTTKQSQETGRTTHRHRQMDDAADHDENLIIPKKTDISTSMQSDDGGPLSLKNKVEATYNGGAALTSSLTLVVPLLLVLHRIT</sequence>
<dbReference type="Proteomes" id="UP000053097">
    <property type="component" value="Unassembled WGS sequence"/>
</dbReference>
<keyword evidence="1" id="KW-1133">Transmembrane helix</keyword>
<name>A0A026X2U2_OOCBI</name>
<reference evidence="4" key="2">
    <citation type="journal article" date="2018" name="Genome Res.">
        <title>The genomic architecture and molecular evolution of ant odorant receptors.</title>
        <authorList>
            <person name="McKenzie S.K."/>
            <person name="Kronauer D.J.C."/>
        </authorList>
    </citation>
    <scope>NUCLEOTIDE SEQUENCE [LARGE SCALE GENOMIC DNA]</scope>
    <source>
        <strain evidence="4">Clonal line C1</strain>
    </source>
</reference>
<dbReference type="STRING" id="2015173.A0A026X2U2"/>
<dbReference type="Proteomes" id="UP000279307">
    <property type="component" value="Chromosome 4"/>
</dbReference>
<accession>A0A026X2U2</accession>
<keyword evidence="2" id="KW-0732">Signal</keyword>
<gene>
    <name evidence="4" type="ORF">DMN91_003422</name>
    <name evidence="3" type="ORF">X777_10048</name>
</gene>
<evidence type="ECO:0000256" key="2">
    <source>
        <dbReference type="SAM" id="SignalP"/>
    </source>
</evidence>
<keyword evidence="1" id="KW-0812">Transmembrane</keyword>